<dbReference type="Gene3D" id="3.40.50.150">
    <property type="entry name" value="Vaccinia Virus protein VP39"/>
    <property type="match status" value="1"/>
</dbReference>
<feature type="domain" description="Ribosomal RNA adenine methylase transferase N-terminal" evidence="9">
    <location>
        <begin position="37"/>
        <end position="211"/>
    </location>
</feature>
<protein>
    <recommendedName>
        <fullName evidence="7">Ribosomal RNA small subunit methyltransferase A</fullName>
        <ecNumber evidence="7">2.1.1.182</ecNumber>
    </recommendedName>
    <alternativeName>
        <fullName evidence="7">16S rRNA (adenine(1518)-N(6)/adenine(1519)-N(6))-dimethyltransferase</fullName>
    </alternativeName>
    <alternativeName>
        <fullName evidence="7">16S rRNA dimethyladenosine transferase</fullName>
    </alternativeName>
    <alternativeName>
        <fullName evidence="7">16S rRNA dimethylase</fullName>
    </alternativeName>
    <alternativeName>
        <fullName evidence="7">S-adenosylmethionine-6-N', N'-adenosyl(rRNA) dimethyltransferase</fullName>
    </alternativeName>
</protein>
<dbReference type="InterPro" id="IPR020596">
    <property type="entry name" value="rRNA_Ade_Mease_Trfase_CS"/>
</dbReference>
<dbReference type="Pfam" id="PF00398">
    <property type="entry name" value="RrnaAD"/>
    <property type="match status" value="1"/>
</dbReference>
<dbReference type="Gene3D" id="1.10.8.100">
    <property type="entry name" value="Ribosomal RNA adenine dimethylase-like, domain 2"/>
    <property type="match status" value="1"/>
</dbReference>
<dbReference type="PANTHER" id="PTHR11727">
    <property type="entry name" value="DIMETHYLADENOSINE TRANSFERASE"/>
    <property type="match status" value="1"/>
</dbReference>
<dbReference type="FunFam" id="3.40.50.150:FF:000023">
    <property type="entry name" value="Ribosomal RNA small subunit methyltransferase A"/>
    <property type="match status" value="1"/>
</dbReference>
<dbReference type="PANTHER" id="PTHR11727:SF7">
    <property type="entry name" value="DIMETHYLADENOSINE TRANSFERASE-RELATED"/>
    <property type="match status" value="1"/>
</dbReference>
<keyword evidence="5 7" id="KW-0949">S-adenosyl-L-methionine</keyword>
<keyword evidence="1 7" id="KW-0963">Cytoplasm</keyword>
<dbReference type="NCBIfam" id="TIGR00755">
    <property type="entry name" value="ksgA"/>
    <property type="match status" value="1"/>
</dbReference>
<evidence type="ECO:0000259" key="9">
    <source>
        <dbReference type="SMART" id="SM00650"/>
    </source>
</evidence>
<comment type="caution">
    <text evidence="10">The sequence shown here is derived from an EMBL/GenBank/DDBJ whole genome shotgun (WGS) entry which is preliminary data.</text>
</comment>
<feature type="binding site" evidence="7 8">
    <location>
        <position position="108"/>
    </location>
    <ligand>
        <name>S-adenosyl-L-methionine</name>
        <dbReference type="ChEBI" id="CHEBI:59789"/>
    </ligand>
</feature>
<comment type="catalytic activity">
    <reaction evidence="7">
        <text>adenosine(1518)/adenosine(1519) in 16S rRNA + 4 S-adenosyl-L-methionine = N(6)-dimethyladenosine(1518)/N(6)-dimethyladenosine(1519) in 16S rRNA + 4 S-adenosyl-L-homocysteine + 4 H(+)</text>
        <dbReference type="Rhea" id="RHEA:19609"/>
        <dbReference type="Rhea" id="RHEA-COMP:10232"/>
        <dbReference type="Rhea" id="RHEA-COMP:10233"/>
        <dbReference type="ChEBI" id="CHEBI:15378"/>
        <dbReference type="ChEBI" id="CHEBI:57856"/>
        <dbReference type="ChEBI" id="CHEBI:59789"/>
        <dbReference type="ChEBI" id="CHEBI:74411"/>
        <dbReference type="ChEBI" id="CHEBI:74493"/>
        <dbReference type="EC" id="2.1.1.182"/>
    </reaction>
</comment>
<reference evidence="10 11" key="1">
    <citation type="submission" date="2017-07" db="EMBL/GenBank/DDBJ databases">
        <authorList>
            <person name="Sun Z.S."/>
            <person name="Albrecht U."/>
            <person name="Echele G."/>
            <person name="Lee C.C."/>
        </authorList>
    </citation>
    <scope>NUCLEOTIDE SEQUENCE [LARGE SCALE GENOMIC DNA]</scope>
    <source>
        <strain evidence="10 11">P16-029</strain>
    </source>
</reference>
<organism evidence="10 11">
    <name type="scientific">Cutibacterium avidum</name>
    <dbReference type="NCBI Taxonomy" id="33010"/>
    <lineage>
        <taxon>Bacteria</taxon>
        <taxon>Bacillati</taxon>
        <taxon>Actinomycetota</taxon>
        <taxon>Actinomycetes</taxon>
        <taxon>Propionibacteriales</taxon>
        <taxon>Propionibacteriaceae</taxon>
        <taxon>Cutibacterium</taxon>
    </lineage>
</organism>
<dbReference type="AlphaFoldDB" id="A0A3E2DLM4"/>
<name>A0A3E2DLM4_9ACTN</name>
<evidence type="ECO:0000256" key="2">
    <source>
        <dbReference type="ARBA" id="ARBA00022552"/>
    </source>
</evidence>
<keyword evidence="6 7" id="KW-0694">RNA-binding</keyword>
<keyword evidence="2 7" id="KW-0698">rRNA processing</keyword>
<feature type="binding site" evidence="7 8">
    <location>
        <position position="78"/>
    </location>
    <ligand>
        <name>S-adenosyl-L-methionine</name>
        <dbReference type="ChEBI" id="CHEBI:59789"/>
    </ligand>
</feature>
<dbReference type="InterPro" id="IPR011530">
    <property type="entry name" value="rRNA_adenine_dimethylase"/>
</dbReference>
<dbReference type="GO" id="GO:0005829">
    <property type="term" value="C:cytosol"/>
    <property type="evidence" value="ECO:0007669"/>
    <property type="project" value="TreeGrafter"/>
</dbReference>
<gene>
    <name evidence="7" type="primary">rsmA</name>
    <name evidence="7" type="synonym">ksgA</name>
    <name evidence="10" type="ORF">CHT91_03280</name>
</gene>
<dbReference type="GO" id="GO:0003723">
    <property type="term" value="F:RNA binding"/>
    <property type="evidence" value="ECO:0007669"/>
    <property type="project" value="UniProtKB-UniRule"/>
</dbReference>
<comment type="similarity">
    <text evidence="7">Belongs to the class I-like SAM-binding methyltransferase superfamily. rRNA adenine N(6)-methyltransferase family. RsmA subfamily.</text>
</comment>
<comment type="function">
    <text evidence="7">Specifically dimethylates two adjacent adenosines (A1518 and A1519) in the loop of a conserved hairpin near the 3'-end of 16S rRNA in the 30S particle. May play a critical role in biogenesis of 30S subunits.</text>
</comment>
<dbReference type="EMBL" id="NOWI01000003">
    <property type="protein sequence ID" value="RFT45853.1"/>
    <property type="molecule type" value="Genomic_DNA"/>
</dbReference>
<dbReference type="InterPro" id="IPR029063">
    <property type="entry name" value="SAM-dependent_MTases_sf"/>
</dbReference>
<dbReference type="HAMAP" id="MF_00607">
    <property type="entry name" value="16SrRNA_methyltr_A"/>
    <property type="match status" value="1"/>
</dbReference>
<sequence>MTETGLLDPASIRRIAGQIGLRPTKTRGQNFVHDANTVRRIVSLAQVGPDDRVIEVGPGLGSLTLGLLETGAQVVAVEIDEVLATQLPDTVAERTPEAADRLEVILSDALDVDAVPGADPTALVANLPYNVAVPVLLHMLAICPQWSTGVVMVQSEVADRLVAAPGSKIYGVPSAKLAWYAEATRVGNVPPTVFWPVPNVDSGLVRITRRRPPQIDGRAPEAIRSQVFRVIDAVFASRRKMLRSALAGLCGGSAAASDLIGAVGIDPTVRGEVLDIVDLTRVAEALAQAGVLGDPGQV</sequence>
<feature type="binding site" evidence="7 8">
    <location>
        <position position="32"/>
    </location>
    <ligand>
        <name>S-adenosyl-L-methionine</name>
        <dbReference type="ChEBI" id="CHEBI:59789"/>
    </ligand>
</feature>
<feature type="binding site" evidence="7 8">
    <location>
        <position position="30"/>
    </location>
    <ligand>
        <name>S-adenosyl-L-methionine</name>
        <dbReference type="ChEBI" id="CHEBI:59789"/>
    </ligand>
</feature>
<dbReference type="SUPFAM" id="SSF53335">
    <property type="entry name" value="S-adenosyl-L-methionine-dependent methyltransferases"/>
    <property type="match status" value="1"/>
</dbReference>
<evidence type="ECO:0000256" key="5">
    <source>
        <dbReference type="ARBA" id="ARBA00022691"/>
    </source>
</evidence>
<evidence type="ECO:0000256" key="3">
    <source>
        <dbReference type="ARBA" id="ARBA00022603"/>
    </source>
</evidence>
<dbReference type="SMART" id="SM00650">
    <property type="entry name" value="rADc"/>
    <property type="match status" value="1"/>
</dbReference>
<dbReference type="EC" id="2.1.1.182" evidence="7"/>
<dbReference type="InterPro" id="IPR001737">
    <property type="entry name" value="KsgA/Erm"/>
</dbReference>
<feature type="binding site" evidence="7 8">
    <location>
        <position position="126"/>
    </location>
    <ligand>
        <name>S-adenosyl-L-methionine</name>
        <dbReference type="ChEBI" id="CHEBI:59789"/>
    </ligand>
</feature>
<accession>A0A3E2DLM4</accession>
<evidence type="ECO:0000256" key="7">
    <source>
        <dbReference type="HAMAP-Rule" id="MF_00607"/>
    </source>
</evidence>
<evidence type="ECO:0000313" key="11">
    <source>
        <dbReference type="Proteomes" id="UP000259211"/>
    </source>
</evidence>
<feature type="binding site" evidence="7 8">
    <location>
        <position position="57"/>
    </location>
    <ligand>
        <name>S-adenosyl-L-methionine</name>
        <dbReference type="ChEBI" id="CHEBI:59789"/>
    </ligand>
</feature>
<dbReference type="PROSITE" id="PS51689">
    <property type="entry name" value="SAM_RNA_A_N6_MT"/>
    <property type="match status" value="1"/>
</dbReference>
<comment type="subcellular location">
    <subcellularLocation>
        <location evidence="7">Cytoplasm</location>
    </subcellularLocation>
</comment>
<dbReference type="Proteomes" id="UP000259211">
    <property type="component" value="Unassembled WGS sequence"/>
</dbReference>
<dbReference type="GO" id="GO:0052908">
    <property type="term" value="F:16S rRNA (adenine(1518)-N(6)/adenine(1519)-N(6))-dimethyltransferase activity"/>
    <property type="evidence" value="ECO:0007669"/>
    <property type="project" value="UniProtKB-EC"/>
</dbReference>
<dbReference type="RefSeq" id="WP_065673642.1">
    <property type="nucleotide sequence ID" value="NZ_JAQDJS010000012.1"/>
</dbReference>
<proteinExistence type="inferred from homology"/>
<dbReference type="CDD" id="cd02440">
    <property type="entry name" value="AdoMet_MTases"/>
    <property type="match status" value="1"/>
</dbReference>
<evidence type="ECO:0000256" key="8">
    <source>
        <dbReference type="PROSITE-ProRule" id="PRU01026"/>
    </source>
</evidence>
<dbReference type="InterPro" id="IPR020598">
    <property type="entry name" value="rRNA_Ade_methylase_Trfase_N"/>
</dbReference>
<evidence type="ECO:0000256" key="4">
    <source>
        <dbReference type="ARBA" id="ARBA00022679"/>
    </source>
</evidence>
<evidence type="ECO:0000256" key="1">
    <source>
        <dbReference type="ARBA" id="ARBA00022490"/>
    </source>
</evidence>
<keyword evidence="3 7" id="KW-0489">Methyltransferase</keyword>
<evidence type="ECO:0000313" key="10">
    <source>
        <dbReference type="EMBL" id="RFT45853.1"/>
    </source>
</evidence>
<dbReference type="PROSITE" id="PS01131">
    <property type="entry name" value="RRNA_A_DIMETH"/>
    <property type="match status" value="1"/>
</dbReference>
<keyword evidence="4 7" id="KW-0808">Transferase</keyword>
<evidence type="ECO:0000256" key="6">
    <source>
        <dbReference type="ARBA" id="ARBA00022884"/>
    </source>
</evidence>
<dbReference type="InterPro" id="IPR023165">
    <property type="entry name" value="rRNA_Ade_diMease-like_C"/>
</dbReference>